<dbReference type="InterPro" id="IPR002591">
    <property type="entry name" value="Phosphodiest/P_Trfase"/>
</dbReference>
<dbReference type="EMBL" id="FNQC01000016">
    <property type="protein sequence ID" value="SDZ47816.1"/>
    <property type="molecule type" value="Genomic_DNA"/>
</dbReference>
<accession>A0A1H3TC48</accession>
<dbReference type="Pfam" id="PF01663">
    <property type="entry name" value="Phosphodiest"/>
    <property type="match status" value="1"/>
</dbReference>
<dbReference type="Gene3D" id="3.40.720.10">
    <property type="entry name" value="Alkaline Phosphatase, subunit A"/>
    <property type="match status" value="1"/>
</dbReference>
<dbReference type="PANTHER" id="PTHR10151:SF120">
    <property type="entry name" value="BIS(5'-ADENOSYL)-TRIPHOSPHATASE"/>
    <property type="match status" value="1"/>
</dbReference>
<sequence length="416" mass="47170">MKRIILLSLGVLIAAVPLFAQDSPKKVVFIILDGIAYDVIKQVETPNIDRISDAGGFSRAYVGGEKGSYSQTPTISAVGYNSLLTGTWVNKHNVHGNNIRRPNYNYWTIFRYLREARPEAKLAVFSSWLDNRTKLVGEGLEATGGLKIDYAFDGFELDSIAFPHDSKKQYISDIDEHVSQEAARYIHDNGPDLSWVYLEYPDDMGHQYGDSPQLFDAVKEADRQTGLIYDAVLSRIRMGEDWLIIVTTDHGREPETGLHHGGQSERERDIWISTNSPHLNAYFHLQTVAITDILPTLIRHLEIPVPEKNLQEVDGVPLIGLLSVYHPEVKRNIQNIVFSWEFMGEDDDEIEIWASASNKFRTTGKADRYKLLATVKGNQKSWSESPLKFKAPQMKVVFKGKHNTVNKWLVMPKNNE</sequence>
<name>A0A1H3TC48_9BACT</name>
<feature type="signal peptide" evidence="1">
    <location>
        <begin position="1"/>
        <end position="20"/>
    </location>
</feature>
<evidence type="ECO:0000313" key="2">
    <source>
        <dbReference type="EMBL" id="SDZ47816.1"/>
    </source>
</evidence>
<dbReference type="InterPro" id="IPR017850">
    <property type="entry name" value="Alkaline_phosphatase_core_sf"/>
</dbReference>
<gene>
    <name evidence="2" type="ORF">SAMN05444412_11678</name>
</gene>
<keyword evidence="3" id="KW-1185">Reference proteome</keyword>
<dbReference type="PANTHER" id="PTHR10151">
    <property type="entry name" value="ECTONUCLEOTIDE PYROPHOSPHATASE/PHOSPHODIESTERASE"/>
    <property type="match status" value="1"/>
</dbReference>
<evidence type="ECO:0000313" key="3">
    <source>
        <dbReference type="Proteomes" id="UP000199663"/>
    </source>
</evidence>
<proteinExistence type="predicted"/>
<dbReference type="Proteomes" id="UP000199663">
    <property type="component" value="Unassembled WGS sequence"/>
</dbReference>
<feature type="chain" id="PRO_5046410973" evidence="1">
    <location>
        <begin position="21"/>
        <end position="416"/>
    </location>
</feature>
<dbReference type="SUPFAM" id="SSF53649">
    <property type="entry name" value="Alkaline phosphatase-like"/>
    <property type="match status" value="1"/>
</dbReference>
<evidence type="ECO:0000256" key="1">
    <source>
        <dbReference type="SAM" id="SignalP"/>
    </source>
</evidence>
<reference evidence="2 3" key="1">
    <citation type="submission" date="2016-10" db="EMBL/GenBank/DDBJ databases">
        <authorList>
            <person name="Varghese N."/>
            <person name="Submissions S."/>
        </authorList>
    </citation>
    <scope>NUCLEOTIDE SEQUENCE [LARGE SCALE GENOMIC DNA]</scope>
    <source>
        <strain evidence="2 3">DSM 17997</strain>
    </source>
</reference>
<keyword evidence="1" id="KW-0732">Signal</keyword>
<dbReference type="RefSeq" id="WP_031327194.1">
    <property type="nucleotide sequence ID" value="NZ_FNQC01000016.1"/>
</dbReference>
<organism evidence="2 3">
    <name type="scientific">Rhodonellum ikkaensis</name>
    <dbReference type="NCBI Taxonomy" id="336829"/>
    <lineage>
        <taxon>Bacteria</taxon>
        <taxon>Pseudomonadati</taxon>
        <taxon>Bacteroidota</taxon>
        <taxon>Cytophagia</taxon>
        <taxon>Cytophagales</taxon>
        <taxon>Cytophagaceae</taxon>
        <taxon>Rhodonellum</taxon>
    </lineage>
</organism>
<comment type="caution">
    <text evidence="2">The sequence shown here is derived from an EMBL/GenBank/DDBJ whole genome shotgun (WGS) entry which is preliminary data.</text>
</comment>
<protein>
    <submittedName>
        <fullName evidence="2">Type I phosphodiesterase / nucleotide pyrophosphatase</fullName>
    </submittedName>
</protein>